<comment type="similarity">
    <text evidence="2">Belongs to the glucose-1-phosphate thymidylyltransferase family.</text>
</comment>
<dbReference type="SUPFAM" id="SSF53448">
    <property type="entry name" value="Nucleotide-diphospho-sugar transferases"/>
    <property type="match status" value="1"/>
</dbReference>
<protein>
    <recommendedName>
        <fullName evidence="3">glucose-1-phosphate thymidylyltransferase</fullName>
        <ecNumber evidence="3">2.7.7.24</ecNumber>
    </recommendedName>
</protein>
<evidence type="ECO:0000256" key="6">
    <source>
        <dbReference type="ARBA" id="ARBA00022723"/>
    </source>
</evidence>
<dbReference type="Proteomes" id="UP000593737">
    <property type="component" value="Chromosome"/>
</dbReference>
<dbReference type="InterPro" id="IPR005907">
    <property type="entry name" value="G1P_thy_trans_s"/>
</dbReference>
<dbReference type="GO" id="GO:0046872">
    <property type="term" value="F:metal ion binding"/>
    <property type="evidence" value="ECO:0007669"/>
    <property type="project" value="UniProtKB-KW"/>
</dbReference>
<dbReference type="PANTHER" id="PTHR43532:SF1">
    <property type="entry name" value="GLUCOSE-1-PHOSPHATE THYMIDYLYLTRANSFERASE 1"/>
    <property type="match status" value="1"/>
</dbReference>
<dbReference type="EC" id="2.7.7.24" evidence="3"/>
<proteinExistence type="inferred from homology"/>
<keyword evidence="7" id="KW-0460">Magnesium</keyword>
<comment type="cofactor">
    <cofactor evidence="1">
        <name>Mg(2+)</name>
        <dbReference type="ChEBI" id="CHEBI:18420"/>
    </cofactor>
</comment>
<evidence type="ECO:0000313" key="11">
    <source>
        <dbReference type="Proteomes" id="UP000593737"/>
    </source>
</evidence>
<dbReference type="InterPro" id="IPR005835">
    <property type="entry name" value="NTP_transferase_dom"/>
</dbReference>
<evidence type="ECO:0000256" key="3">
    <source>
        <dbReference type="ARBA" id="ARBA00012461"/>
    </source>
</evidence>
<dbReference type="AlphaFoldDB" id="A0A7S8J045"/>
<evidence type="ECO:0000259" key="9">
    <source>
        <dbReference type="Pfam" id="PF00483"/>
    </source>
</evidence>
<evidence type="ECO:0000256" key="1">
    <source>
        <dbReference type="ARBA" id="ARBA00001946"/>
    </source>
</evidence>
<keyword evidence="6" id="KW-0479">Metal-binding</keyword>
<name>A0A7S8J045_9BACT</name>
<dbReference type="KEGG" id="nkf:Nkreftii_002513"/>
<evidence type="ECO:0000256" key="5">
    <source>
        <dbReference type="ARBA" id="ARBA00022695"/>
    </source>
</evidence>
<evidence type="ECO:0000256" key="8">
    <source>
        <dbReference type="ARBA" id="ARBA00049336"/>
    </source>
</evidence>
<dbReference type="Gene3D" id="3.90.550.10">
    <property type="entry name" value="Spore Coat Polysaccharide Biosynthesis Protein SpsA, Chain A"/>
    <property type="match status" value="1"/>
</dbReference>
<feature type="domain" description="Nucleotidyl transferase" evidence="9">
    <location>
        <begin position="31"/>
        <end position="287"/>
    </location>
</feature>
<gene>
    <name evidence="10" type="ORF">Nkreftii_002513</name>
</gene>
<organism evidence="10 11">
    <name type="scientific">Candidatus Nitrospira kreftii</name>
    <dbReference type="NCBI Taxonomy" id="2652173"/>
    <lineage>
        <taxon>Bacteria</taxon>
        <taxon>Pseudomonadati</taxon>
        <taxon>Nitrospirota</taxon>
        <taxon>Nitrospiria</taxon>
        <taxon>Nitrospirales</taxon>
        <taxon>Nitrospiraceae</taxon>
        <taxon>Nitrospira</taxon>
    </lineage>
</organism>
<evidence type="ECO:0000256" key="7">
    <source>
        <dbReference type="ARBA" id="ARBA00022842"/>
    </source>
</evidence>
<evidence type="ECO:0000256" key="4">
    <source>
        <dbReference type="ARBA" id="ARBA00022679"/>
    </source>
</evidence>
<sequence>MDSVSESGDNVCRMVASRSDPPRLVWPEVVGLIPAAGQAKRLQPFPCSKELFPVGFAKDTKTGMPRPKVAAQYLLEKFKAAGISKTFIVIREGKWDIPNYFQQGQGVGLSLAYLVIPGSVGPPDTLDRAYPFIAQHRIAFGFPDILFGPLDAYARLIEQQERTGADVVLGLHRIEDTRIWDMVDSDTEGRVREIVMKPASTTLTFGWCFAVWTPVFSEFLHQFLRADETKRNMSVLVSTTNDPGGDLAVGVVFQAALKAGLAIQTVKFPQDSYLDIGTPENLAKAVRREATE</sequence>
<dbReference type="Pfam" id="PF00483">
    <property type="entry name" value="NTP_transferase"/>
    <property type="match status" value="1"/>
</dbReference>
<dbReference type="GO" id="GO:0008879">
    <property type="term" value="F:glucose-1-phosphate thymidylyltransferase activity"/>
    <property type="evidence" value="ECO:0007669"/>
    <property type="project" value="UniProtKB-EC"/>
</dbReference>
<dbReference type="EMBL" id="CP047423">
    <property type="protein sequence ID" value="QPD04739.1"/>
    <property type="molecule type" value="Genomic_DNA"/>
</dbReference>
<keyword evidence="4" id="KW-0808">Transferase</keyword>
<evidence type="ECO:0000256" key="2">
    <source>
        <dbReference type="ARBA" id="ARBA00010480"/>
    </source>
</evidence>
<dbReference type="PANTHER" id="PTHR43532">
    <property type="entry name" value="GLUCOSE-1-PHOSPHATE THYMIDYLYLTRANSFERASE"/>
    <property type="match status" value="1"/>
</dbReference>
<reference evidence="10 11" key="1">
    <citation type="journal article" date="2020" name="ISME J.">
        <title>Enrichment and physiological characterization of a novel comammox Nitrospira indicates ammonium inhibition of complete nitrification.</title>
        <authorList>
            <person name="Sakoula D."/>
            <person name="Koch H."/>
            <person name="Frank J."/>
            <person name="Jetten M.S.M."/>
            <person name="van Kessel M.A.H.J."/>
            <person name="Lucker S."/>
        </authorList>
    </citation>
    <scope>NUCLEOTIDE SEQUENCE [LARGE SCALE GENOMIC DNA]</scope>
    <source>
        <strain evidence="10">Comreactor17</strain>
    </source>
</reference>
<dbReference type="InterPro" id="IPR029044">
    <property type="entry name" value="Nucleotide-diphossugar_trans"/>
</dbReference>
<accession>A0A7S8J045</accession>
<keyword evidence="5" id="KW-0548">Nucleotidyltransferase</keyword>
<comment type="catalytic activity">
    <reaction evidence="8">
        <text>dTTP + alpha-D-glucose 1-phosphate + H(+) = dTDP-alpha-D-glucose + diphosphate</text>
        <dbReference type="Rhea" id="RHEA:15225"/>
        <dbReference type="ChEBI" id="CHEBI:15378"/>
        <dbReference type="ChEBI" id="CHEBI:33019"/>
        <dbReference type="ChEBI" id="CHEBI:37568"/>
        <dbReference type="ChEBI" id="CHEBI:57477"/>
        <dbReference type="ChEBI" id="CHEBI:58601"/>
        <dbReference type="EC" id="2.7.7.24"/>
    </reaction>
</comment>
<evidence type="ECO:0000313" key="10">
    <source>
        <dbReference type="EMBL" id="QPD04739.1"/>
    </source>
</evidence>